<comment type="caution">
    <text evidence="13">The sequence shown here is derived from an EMBL/GenBank/DDBJ whole genome shotgun (WGS) entry which is preliminary data.</text>
</comment>
<evidence type="ECO:0000256" key="11">
    <source>
        <dbReference type="SAM" id="MobiDB-lite"/>
    </source>
</evidence>
<evidence type="ECO:0000313" key="14">
    <source>
        <dbReference type="Proteomes" id="UP000708148"/>
    </source>
</evidence>
<dbReference type="InterPro" id="IPR011990">
    <property type="entry name" value="TPR-like_helical_dom_sf"/>
</dbReference>
<evidence type="ECO:0000256" key="6">
    <source>
        <dbReference type="ARBA" id="ARBA00022801"/>
    </source>
</evidence>
<dbReference type="InterPro" id="IPR019734">
    <property type="entry name" value="TPR_rpt"/>
</dbReference>
<dbReference type="Pfam" id="PF00149">
    <property type="entry name" value="Metallophos"/>
    <property type="match status" value="1"/>
</dbReference>
<keyword evidence="7 10" id="KW-0802">TPR repeat</keyword>
<dbReference type="SUPFAM" id="SSF56300">
    <property type="entry name" value="Metallo-dependent phosphatases"/>
    <property type="match status" value="1"/>
</dbReference>
<dbReference type="PROSITE" id="PS50293">
    <property type="entry name" value="TPR_REGION"/>
    <property type="match status" value="1"/>
</dbReference>
<keyword evidence="5" id="KW-0677">Repeat</keyword>
<gene>
    <name evidence="13" type="ORF">OSTQU699_LOCUS1686</name>
</gene>
<evidence type="ECO:0000313" key="13">
    <source>
        <dbReference type="EMBL" id="CAD7696325.1"/>
    </source>
</evidence>
<evidence type="ECO:0000256" key="3">
    <source>
        <dbReference type="ARBA" id="ARBA00013081"/>
    </source>
</evidence>
<keyword evidence="8" id="KW-0464">Manganese</keyword>
<dbReference type="Gene3D" id="1.25.40.10">
    <property type="entry name" value="Tetratricopeptide repeat domain"/>
    <property type="match status" value="1"/>
</dbReference>
<dbReference type="PANTHER" id="PTHR45668:SF5">
    <property type="entry name" value="SERINE_THREONINE-PROTEIN PHOSPHATASE 5"/>
    <property type="match status" value="1"/>
</dbReference>
<dbReference type="InterPro" id="IPR029052">
    <property type="entry name" value="Metallo-depent_PP-like"/>
</dbReference>
<dbReference type="InterPro" id="IPR051134">
    <property type="entry name" value="PPP_phosphatase"/>
</dbReference>
<evidence type="ECO:0000256" key="1">
    <source>
        <dbReference type="ARBA" id="ARBA00001936"/>
    </source>
</evidence>
<feature type="region of interest" description="Disordered" evidence="11">
    <location>
        <begin position="1"/>
        <end position="23"/>
    </location>
</feature>
<evidence type="ECO:0000256" key="9">
    <source>
        <dbReference type="PIRSR" id="PIRSR033096-1"/>
    </source>
</evidence>
<dbReference type="Proteomes" id="UP000708148">
    <property type="component" value="Unassembled WGS sequence"/>
</dbReference>
<dbReference type="EMBL" id="CAJHUC010000458">
    <property type="protein sequence ID" value="CAD7696325.1"/>
    <property type="molecule type" value="Genomic_DNA"/>
</dbReference>
<feature type="domain" description="Serine/threonine specific protein phosphatases" evidence="12">
    <location>
        <begin position="201"/>
        <end position="477"/>
    </location>
</feature>
<dbReference type="FunFam" id="3.60.21.10:FF:000017">
    <property type="entry name" value="Serine/threonine-protein phosphatase"/>
    <property type="match status" value="1"/>
</dbReference>
<dbReference type="OrthoDB" id="445564at2759"/>
<evidence type="ECO:0000256" key="4">
    <source>
        <dbReference type="ARBA" id="ARBA00022723"/>
    </source>
</evidence>
<feature type="repeat" description="TPR" evidence="10">
    <location>
        <begin position="19"/>
        <end position="52"/>
    </location>
</feature>
<name>A0A8S1INL2_9CHLO</name>
<keyword evidence="6" id="KW-0378">Hydrolase</keyword>
<evidence type="ECO:0000256" key="5">
    <source>
        <dbReference type="ARBA" id="ARBA00022737"/>
    </source>
</evidence>
<dbReference type="InterPro" id="IPR013235">
    <property type="entry name" value="PPP_dom"/>
</dbReference>
<evidence type="ECO:0000256" key="8">
    <source>
        <dbReference type="ARBA" id="ARBA00023211"/>
    </source>
</evidence>
<feature type="repeat" description="TPR" evidence="10">
    <location>
        <begin position="53"/>
        <end position="86"/>
    </location>
</feature>
<organism evidence="13 14">
    <name type="scientific">Ostreobium quekettii</name>
    <dbReference type="NCBI Taxonomy" id="121088"/>
    <lineage>
        <taxon>Eukaryota</taxon>
        <taxon>Viridiplantae</taxon>
        <taxon>Chlorophyta</taxon>
        <taxon>core chlorophytes</taxon>
        <taxon>Ulvophyceae</taxon>
        <taxon>TCBD clade</taxon>
        <taxon>Bryopsidales</taxon>
        <taxon>Ostreobineae</taxon>
        <taxon>Ostreobiaceae</taxon>
        <taxon>Ostreobium</taxon>
    </lineage>
</organism>
<feature type="compositionally biased region" description="Basic and acidic residues" evidence="11">
    <location>
        <begin position="14"/>
        <end position="23"/>
    </location>
</feature>
<evidence type="ECO:0000256" key="10">
    <source>
        <dbReference type="PROSITE-ProRule" id="PRU00339"/>
    </source>
</evidence>
<dbReference type="Pfam" id="PF00515">
    <property type="entry name" value="TPR_1"/>
    <property type="match status" value="1"/>
</dbReference>
<dbReference type="Pfam" id="PF08321">
    <property type="entry name" value="PPP5"/>
    <property type="match status" value="1"/>
</dbReference>
<dbReference type="InterPro" id="IPR006186">
    <property type="entry name" value="Ser/Thr-sp_prot-phosphatase"/>
</dbReference>
<dbReference type="CDD" id="cd07417">
    <property type="entry name" value="MPP_PP5_C"/>
    <property type="match status" value="1"/>
</dbReference>
<evidence type="ECO:0000256" key="2">
    <source>
        <dbReference type="ARBA" id="ARBA00008786"/>
    </source>
</evidence>
<dbReference type="SMART" id="SM00028">
    <property type="entry name" value="TPR"/>
    <property type="match status" value="3"/>
</dbReference>
<keyword evidence="14" id="KW-1185">Reference proteome</keyword>
<dbReference type="PANTHER" id="PTHR45668">
    <property type="entry name" value="SERINE/THREONINE-PROTEIN PHOSPHATASE 5-RELATED"/>
    <property type="match status" value="1"/>
</dbReference>
<sequence length="496" mass="55730">MAAASEDCPSGAEEGGRLAEESKAEGNGLFKDHHFAQAVEAYSRAIDLSPDNAIYYANRAAAHIRLENYGSALEDATKAMEIDPKYIKAYYRRGDANFALGKFKEALKDLKKAAEVAPRDPALRKKLLECSKEVKRIRFEEALAVEHDQEPPRSETLDLDTMTVEESYKGPRMDCSKDGKYMITVEFVKDMMEEFKEQRLVHKRFAFEIILMAQKIFKSKENVVHVDVPQDSHITVCGDVHGQYYDLLNIFDINGLPSEENPYLFNGDFVDRGSFSVEVILALLAFKCLYPNHFHLTRGNHESRAMNKMYGFDGEVKHKYNGTMAEIFRETFCWMPLAFVLGGKVLVLHGGLFTQDGVTLEDINKLDRNREPPDDGIMCEILWSDPHPLPGRRASQRGVGVAFGPDVTKAFLDNNKLDLVVRSHEVKEEGYEIAHDGRLITIFSAPNYCDSMGNKAAFVKFNGSDMVPHFTQFSAVPHPSVRPMAYANSFLSGLGG</sequence>
<dbReference type="Pfam" id="PF13432">
    <property type="entry name" value="TPR_16"/>
    <property type="match status" value="1"/>
</dbReference>
<dbReference type="PRINTS" id="PR00114">
    <property type="entry name" value="STPHPHTASE"/>
</dbReference>
<dbReference type="Gene3D" id="3.60.21.10">
    <property type="match status" value="1"/>
</dbReference>
<dbReference type="SMART" id="SM00156">
    <property type="entry name" value="PP2Ac"/>
    <property type="match status" value="1"/>
</dbReference>
<dbReference type="EC" id="3.1.3.16" evidence="3"/>
<feature type="repeat" description="TPR" evidence="10">
    <location>
        <begin position="87"/>
        <end position="120"/>
    </location>
</feature>
<evidence type="ECO:0000256" key="7">
    <source>
        <dbReference type="ARBA" id="ARBA00022803"/>
    </source>
</evidence>
<dbReference type="AlphaFoldDB" id="A0A8S1INL2"/>
<protein>
    <recommendedName>
        <fullName evidence="3">protein-serine/threonine phosphatase</fullName>
        <ecNumber evidence="3">3.1.3.16</ecNumber>
    </recommendedName>
</protein>
<dbReference type="GO" id="GO:0046872">
    <property type="term" value="F:metal ion binding"/>
    <property type="evidence" value="ECO:0007669"/>
    <property type="project" value="UniProtKB-KW"/>
</dbReference>
<keyword evidence="4" id="KW-0479">Metal-binding</keyword>
<comment type="similarity">
    <text evidence="2">Belongs to the PPP phosphatase family. PP-5 (PP-T) subfamily.</text>
</comment>
<dbReference type="PROSITE" id="PS50005">
    <property type="entry name" value="TPR"/>
    <property type="match status" value="3"/>
</dbReference>
<reference evidence="13" key="1">
    <citation type="submission" date="2020-12" db="EMBL/GenBank/DDBJ databases">
        <authorList>
            <person name="Iha C."/>
        </authorList>
    </citation>
    <scope>NUCLEOTIDE SEQUENCE</scope>
</reference>
<accession>A0A8S1INL2</accession>
<dbReference type="InterPro" id="IPR041753">
    <property type="entry name" value="PP5_C"/>
</dbReference>
<comment type="cofactor">
    <cofactor evidence="1">
        <name>Mn(2+)</name>
        <dbReference type="ChEBI" id="CHEBI:29035"/>
    </cofactor>
</comment>
<evidence type="ECO:0000259" key="12">
    <source>
        <dbReference type="SMART" id="SM00156"/>
    </source>
</evidence>
<feature type="active site" description="Proton donor/acceptor" evidence="9">
    <location>
        <position position="301"/>
    </location>
</feature>
<dbReference type="SUPFAM" id="SSF48452">
    <property type="entry name" value="TPR-like"/>
    <property type="match status" value="1"/>
</dbReference>
<dbReference type="GO" id="GO:0004722">
    <property type="term" value="F:protein serine/threonine phosphatase activity"/>
    <property type="evidence" value="ECO:0007669"/>
    <property type="project" value="UniProtKB-EC"/>
</dbReference>
<dbReference type="PIRSF" id="PIRSF033096">
    <property type="entry name" value="PPPtase_5"/>
    <property type="match status" value="1"/>
</dbReference>
<dbReference type="InterPro" id="IPR004843">
    <property type="entry name" value="Calcineurin-like_PHP"/>
</dbReference>
<proteinExistence type="inferred from homology"/>